<comment type="caution">
    <text evidence="1">The sequence shown here is derived from an EMBL/GenBank/DDBJ whole genome shotgun (WGS) entry which is preliminary data.</text>
</comment>
<protein>
    <submittedName>
        <fullName evidence="1">Uncharacterized protein</fullName>
    </submittedName>
</protein>
<evidence type="ECO:0000313" key="2">
    <source>
        <dbReference type="Proteomes" id="UP000712600"/>
    </source>
</evidence>
<name>A0A8S9Q5T7_BRACR</name>
<dbReference type="EMBL" id="QGKX02001290">
    <property type="protein sequence ID" value="KAF3537567.1"/>
    <property type="molecule type" value="Genomic_DNA"/>
</dbReference>
<organism evidence="1 2">
    <name type="scientific">Brassica cretica</name>
    <name type="common">Mustard</name>
    <dbReference type="NCBI Taxonomy" id="69181"/>
    <lineage>
        <taxon>Eukaryota</taxon>
        <taxon>Viridiplantae</taxon>
        <taxon>Streptophyta</taxon>
        <taxon>Embryophyta</taxon>
        <taxon>Tracheophyta</taxon>
        <taxon>Spermatophyta</taxon>
        <taxon>Magnoliopsida</taxon>
        <taxon>eudicotyledons</taxon>
        <taxon>Gunneridae</taxon>
        <taxon>Pentapetalae</taxon>
        <taxon>rosids</taxon>
        <taxon>malvids</taxon>
        <taxon>Brassicales</taxon>
        <taxon>Brassicaceae</taxon>
        <taxon>Brassiceae</taxon>
        <taxon>Brassica</taxon>
    </lineage>
</organism>
<evidence type="ECO:0000313" key="1">
    <source>
        <dbReference type="EMBL" id="KAF3537567.1"/>
    </source>
</evidence>
<reference evidence="1" key="1">
    <citation type="submission" date="2019-12" db="EMBL/GenBank/DDBJ databases">
        <title>Genome sequencing and annotation of Brassica cretica.</title>
        <authorList>
            <person name="Studholme D.J."/>
            <person name="Sarris P."/>
        </authorList>
    </citation>
    <scope>NUCLEOTIDE SEQUENCE</scope>
    <source>
        <strain evidence="1">PFS-109/04</strain>
        <tissue evidence="1">Leaf</tissue>
    </source>
</reference>
<proteinExistence type="predicted"/>
<sequence length="143" mass="15441">MVLASSNVMTGASSWGMSSLAISFSWKFIVSTSRIISSEGATPGSLVACHEFHLPSIVILRRVVVDGAPTAVLSLFLPLFSFCLTFSPSSSVRYVKSLARSADLRFRELGHRFCCLIKAGFSGVATRIVRHESGWGQRLGSRG</sequence>
<dbReference type="AlphaFoldDB" id="A0A8S9Q5T7"/>
<accession>A0A8S9Q5T7</accession>
<dbReference type="Proteomes" id="UP000712600">
    <property type="component" value="Unassembled WGS sequence"/>
</dbReference>
<gene>
    <name evidence="1" type="ORF">F2Q69_00022192</name>
</gene>